<dbReference type="InterPro" id="IPR000527">
    <property type="entry name" value="Flag_Lring"/>
</dbReference>
<dbReference type="GO" id="GO:0009427">
    <property type="term" value="C:bacterial-type flagellum basal body, distal rod, L ring"/>
    <property type="evidence" value="ECO:0007669"/>
    <property type="project" value="InterPro"/>
</dbReference>
<evidence type="ECO:0000313" key="9">
    <source>
        <dbReference type="EMBL" id="RJF93242.1"/>
    </source>
</evidence>
<evidence type="ECO:0000256" key="5">
    <source>
        <dbReference type="ARBA" id="ARBA00023143"/>
    </source>
</evidence>
<sequence length="229" mass="24207">MPTRRSSRRAAVALATGLATVLFISAAEARNKDRVSEYAPSYAPAPVTAPVANGSIFQVSQGYAPLTSGTRAAMVGDVLTIALVERTLASKSATQTADRAGNIGLTPPTTGPLSFFSPSDVNMGGNSTFNGKGQATQSNALQGEISVTVAEVYPNGTMLVRGEKLVRLNRGDEFVQFSGLVRPTDIGADNRVLSTRVADARINYTGKGEVARASRQGWMQRFFSMLSPF</sequence>
<dbReference type="Pfam" id="PF02107">
    <property type="entry name" value="FlgH"/>
    <property type="match status" value="1"/>
</dbReference>
<evidence type="ECO:0000256" key="2">
    <source>
        <dbReference type="ARBA" id="ARBA00006929"/>
    </source>
</evidence>
<evidence type="ECO:0000256" key="1">
    <source>
        <dbReference type="ARBA" id="ARBA00002591"/>
    </source>
</evidence>
<reference evidence="9 10" key="1">
    <citation type="submission" date="2018-09" db="EMBL/GenBank/DDBJ databases">
        <authorList>
            <person name="Zhu H."/>
        </authorList>
    </citation>
    <scope>NUCLEOTIDE SEQUENCE [LARGE SCALE GENOMIC DNA]</scope>
    <source>
        <strain evidence="9 10">K2R01-6</strain>
    </source>
</reference>
<dbReference type="RefSeq" id="WP_119759520.1">
    <property type="nucleotide sequence ID" value="NZ_QYUM01000002.1"/>
</dbReference>
<name>A0A418WPR3_9SPHN</name>
<dbReference type="PANTHER" id="PTHR34933:SF1">
    <property type="entry name" value="FLAGELLAR L-RING PROTEIN"/>
    <property type="match status" value="1"/>
</dbReference>
<comment type="similarity">
    <text evidence="2 7">Belongs to the FlgH family.</text>
</comment>
<comment type="subcellular location">
    <subcellularLocation>
        <location evidence="7">Cell outer membrane</location>
    </subcellularLocation>
    <subcellularLocation>
        <location evidence="7">Bacterial flagellum basal body</location>
    </subcellularLocation>
</comment>
<organism evidence="9 10">
    <name type="scientific">Sphingomonas cavernae</name>
    <dbReference type="NCBI Taxonomy" id="2320861"/>
    <lineage>
        <taxon>Bacteria</taxon>
        <taxon>Pseudomonadati</taxon>
        <taxon>Pseudomonadota</taxon>
        <taxon>Alphaproteobacteria</taxon>
        <taxon>Sphingomonadales</taxon>
        <taxon>Sphingomonadaceae</taxon>
        <taxon>Sphingomonas</taxon>
    </lineage>
</organism>
<dbReference type="AlphaFoldDB" id="A0A418WPR3"/>
<keyword evidence="6 7" id="KW-0998">Cell outer membrane</keyword>
<keyword evidence="9" id="KW-0966">Cell projection</keyword>
<keyword evidence="4 7" id="KW-0472">Membrane</keyword>
<dbReference type="HAMAP" id="MF_00415">
    <property type="entry name" value="FlgH"/>
    <property type="match status" value="1"/>
</dbReference>
<evidence type="ECO:0000256" key="8">
    <source>
        <dbReference type="SAM" id="SignalP"/>
    </source>
</evidence>
<feature type="chain" id="PRO_5019516246" description="Flagellar L-ring protein" evidence="8">
    <location>
        <begin position="30"/>
        <end position="229"/>
    </location>
</feature>
<dbReference type="PRINTS" id="PR01008">
    <property type="entry name" value="FLGLRINGFLGH"/>
</dbReference>
<evidence type="ECO:0000256" key="6">
    <source>
        <dbReference type="ARBA" id="ARBA00023237"/>
    </source>
</evidence>
<comment type="caution">
    <text evidence="9">The sequence shown here is derived from an EMBL/GenBank/DDBJ whole genome shotgun (WGS) entry which is preliminary data.</text>
</comment>
<feature type="signal peptide" evidence="8">
    <location>
        <begin position="1"/>
        <end position="29"/>
    </location>
</feature>
<evidence type="ECO:0000256" key="3">
    <source>
        <dbReference type="ARBA" id="ARBA00022729"/>
    </source>
</evidence>
<comment type="function">
    <text evidence="1 7">Assembles around the rod to form the L-ring and probably protects the motor/basal body from shearing forces during rotation.</text>
</comment>
<gene>
    <name evidence="7" type="primary">flgH</name>
    <name evidence="9" type="ORF">D3876_02475</name>
</gene>
<keyword evidence="3 8" id="KW-0732">Signal</keyword>
<accession>A0A418WPR3</accession>
<evidence type="ECO:0000256" key="4">
    <source>
        <dbReference type="ARBA" id="ARBA00023136"/>
    </source>
</evidence>
<evidence type="ECO:0000313" key="10">
    <source>
        <dbReference type="Proteomes" id="UP000286100"/>
    </source>
</evidence>
<dbReference type="Proteomes" id="UP000286100">
    <property type="component" value="Unassembled WGS sequence"/>
</dbReference>
<proteinExistence type="inferred from homology"/>
<keyword evidence="9" id="KW-0282">Flagellum</keyword>
<protein>
    <recommendedName>
        <fullName evidence="7">Flagellar L-ring protein</fullName>
    </recommendedName>
    <alternativeName>
        <fullName evidence="7">Basal body L-ring protein</fullName>
    </alternativeName>
</protein>
<dbReference type="GO" id="GO:0003774">
    <property type="term" value="F:cytoskeletal motor activity"/>
    <property type="evidence" value="ECO:0007669"/>
    <property type="project" value="InterPro"/>
</dbReference>
<dbReference type="OrthoDB" id="9789227at2"/>
<evidence type="ECO:0000256" key="7">
    <source>
        <dbReference type="HAMAP-Rule" id="MF_00415"/>
    </source>
</evidence>
<dbReference type="EMBL" id="QYUM01000002">
    <property type="protein sequence ID" value="RJF93242.1"/>
    <property type="molecule type" value="Genomic_DNA"/>
</dbReference>
<dbReference type="GO" id="GO:0071973">
    <property type="term" value="P:bacterial-type flagellum-dependent cell motility"/>
    <property type="evidence" value="ECO:0007669"/>
    <property type="project" value="InterPro"/>
</dbReference>
<dbReference type="PANTHER" id="PTHR34933">
    <property type="entry name" value="FLAGELLAR L-RING PROTEIN"/>
    <property type="match status" value="1"/>
</dbReference>
<keyword evidence="5 7" id="KW-0975">Bacterial flagellum</keyword>
<comment type="subunit">
    <text evidence="7">The basal body constitutes a major portion of the flagellar organelle and consists of four rings (L,P,S, and M) mounted on a central rod.</text>
</comment>
<keyword evidence="10" id="KW-1185">Reference proteome</keyword>
<dbReference type="GO" id="GO:0009279">
    <property type="term" value="C:cell outer membrane"/>
    <property type="evidence" value="ECO:0007669"/>
    <property type="project" value="UniProtKB-SubCell"/>
</dbReference>
<keyword evidence="9" id="KW-0969">Cilium</keyword>